<dbReference type="SUPFAM" id="SSF53335">
    <property type="entry name" value="S-adenosyl-L-methionine-dependent methyltransferases"/>
    <property type="match status" value="1"/>
</dbReference>
<keyword evidence="2" id="KW-1185">Reference proteome</keyword>
<dbReference type="AlphaFoldDB" id="A0A380NGY4"/>
<dbReference type="RefSeq" id="WP_115309656.1">
    <property type="nucleotide sequence ID" value="NZ_UHIO01000001.1"/>
</dbReference>
<dbReference type="Proteomes" id="UP000255367">
    <property type="component" value="Unassembled WGS sequence"/>
</dbReference>
<protein>
    <submittedName>
        <fullName evidence="1">rRNA methylase</fullName>
    </submittedName>
</protein>
<dbReference type="GO" id="GO:0032259">
    <property type="term" value="P:methylation"/>
    <property type="evidence" value="ECO:0007669"/>
    <property type="project" value="UniProtKB-KW"/>
</dbReference>
<dbReference type="OrthoDB" id="9792989at2"/>
<evidence type="ECO:0000313" key="1">
    <source>
        <dbReference type="EMBL" id="SUP40842.1"/>
    </source>
</evidence>
<proteinExistence type="predicted"/>
<dbReference type="PANTHER" id="PTHR35276">
    <property type="entry name" value="S-ADENOSYL-L-METHIONINE-DEPENDENT METHYLTRANSFERASES SUPERFAMILY PROTEIN"/>
    <property type="match status" value="1"/>
</dbReference>
<keyword evidence="1" id="KW-0808">Transferase</keyword>
<organism evidence="1 2">
    <name type="scientific">Veillonella criceti</name>
    <dbReference type="NCBI Taxonomy" id="103891"/>
    <lineage>
        <taxon>Bacteria</taxon>
        <taxon>Bacillati</taxon>
        <taxon>Bacillota</taxon>
        <taxon>Negativicutes</taxon>
        <taxon>Veillonellales</taxon>
        <taxon>Veillonellaceae</taxon>
        <taxon>Veillonella</taxon>
    </lineage>
</organism>
<name>A0A380NGY4_9FIRM</name>
<keyword evidence="1" id="KW-0489">Methyltransferase</keyword>
<evidence type="ECO:0000313" key="2">
    <source>
        <dbReference type="Proteomes" id="UP000255367"/>
    </source>
</evidence>
<reference evidence="1 2" key="1">
    <citation type="submission" date="2018-06" db="EMBL/GenBank/DDBJ databases">
        <authorList>
            <consortium name="Pathogen Informatics"/>
            <person name="Doyle S."/>
        </authorList>
    </citation>
    <scope>NUCLEOTIDE SEQUENCE [LARGE SCALE GENOMIC DNA]</scope>
    <source>
        <strain evidence="1 2">NCTC12020</strain>
    </source>
</reference>
<sequence>MINFNHAVQFQRTLWLDQLNQAQTIVDATVGNGHDFLYLANHCQTGTTLWGLDRQAIAIQATQAKLAQECTRTDLDYHLIEGHHELLLGTNDWLSAPIDLLIFNLGYLPGSSHKLMTQPESTLEALEKGISQLAPQGLITIVAYPGTPTGEAEAQAVHTFLTTLPQKTYDVATWKPVNQINKPPILYIIKGR</sequence>
<dbReference type="EMBL" id="UHIO01000001">
    <property type="protein sequence ID" value="SUP40842.1"/>
    <property type="molecule type" value="Genomic_DNA"/>
</dbReference>
<gene>
    <name evidence="1" type="ORF">NCTC12020_00407</name>
</gene>
<dbReference type="InterPro" id="IPR010719">
    <property type="entry name" value="MnmM_MeTrfase"/>
</dbReference>
<dbReference type="InterPro" id="IPR029063">
    <property type="entry name" value="SAM-dependent_MTases_sf"/>
</dbReference>
<dbReference type="Pfam" id="PF06962">
    <property type="entry name" value="rRNA_methylase"/>
    <property type="match status" value="1"/>
</dbReference>
<accession>A0A380NGY4</accession>
<dbReference type="GO" id="GO:0008168">
    <property type="term" value="F:methyltransferase activity"/>
    <property type="evidence" value="ECO:0007669"/>
    <property type="project" value="UniProtKB-KW"/>
</dbReference>
<dbReference type="Gene3D" id="3.40.50.150">
    <property type="entry name" value="Vaccinia Virus protein VP39"/>
    <property type="match status" value="1"/>
</dbReference>
<dbReference type="PANTHER" id="PTHR35276:SF1">
    <property type="entry name" value="TRNA (MNM(5)S(2)U34)-METHYLTRANSFERASE, CHLOROPLASTIC"/>
    <property type="match status" value="1"/>
</dbReference>